<dbReference type="Proteomes" id="UP000095229">
    <property type="component" value="Unassembled WGS sequence"/>
</dbReference>
<protein>
    <recommendedName>
        <fullName evidence="3">Leucine-rich repeat domain-containing protein</fullName>
    </recommendedName>
</protein>
<reference evidence="1 2" key="1">
    <citation type="submission" date="2016-02" db="EMBL/GenBank/DDBJ databases">
        <title>Secondary metabolites in Legionella.</title>
        <authorList>
            <person name="Tobias N.J."/>
            <person name="Bode H.B."/>
        </authorList>
    </citation>
    <scope>NUCLEOTIDE SEQUENCE [LARGE SCALE GENOMIC DNA]</scope>
    <source>
        <strain evidence="1 2">DSM 19216</strain>
    </source>
</reference>
<dbReference type="InterPro" id="IPR032675">
    <property type="entry name" value="LRR_dom_sf"/>
</dbReference>
<accession>A0A1E5JWL0</accession>
<dbReference type="InterPro" id="IPR053139">
    <property type="entry name" value="Surface_bspA-like"/>
</dbReference>
<gene>
    <name evidence="1" type="ORF">lpari_00072</name>
</gene>
<dbReference type="Gene3D" id="3.80.10.10">
    <property type="entry name" value="Ribonuclease Inhibitor"/>
    <property type="match status" value="1"/>
</dbReference>
<dbReference type="STRING" id="45071.Lpar_3572"/>
<evidence type="ECO:0000313" key="2">
    <source>
        <dbReference type="Proteomes" id="UP000095229"/>
    </source>
</evidence>
<dbReference type="AlphaFoldDB" id="A0A1E5JWL0"/>
<comment type="caution">
    <text evidence="1">The sequence shown here is derived from an EMBL/GenBank/DDBJ whole genome shotgun (WGS) entry which is preliminary data.</text>
</comment>
<name>A0A1E5JWL0_9GAMM</name>
<dbReference type="OrthoDB" id="5654383at2"/>
<sequence>MKVSNDGKTLIRVKNKDITKVSSRILVGFTKIPLKNNDFKKGSYIIPSGITSIGDHAFMGCTALRSIILHKGITKIGNYAFKGCTELHSITLHEGITEISVGVFEGCTELHSIALREGMTQIGFMAFWGCTSLQSITLPEGITKIGFMAFYDCTSLQSITLPEGITEIGADAFENCTSLDAIIISGSDDKKRQHVIELLPDSLKAKVIPLDVVTQAFNIQYTQTSRLVKEPERNPLYLFFNDKETNRYVPKLLVKDQNNGEFTEKECAKLTNDALGYMNRFFKESPIMKKVKDRINEVRFPKKQDELEVYKTDLDKIISECIDKVKMML</sequence>
<evidence type="ECO:0008006" key="3">
    <source>
        <dbReference type="Google" id="ProtNLM"/>
    </source>
</evidence>
<evidence type="ECO:0000313" key="1">
    <source>
        <dbReference type="EMBL" id="OEH48927.1"/>
    </source>
</evidence>
<keyword evidence="2" id="KW-1185">Reference proteome</keyword>
<dbReference type="RefSeq" id="WP_058519123.1">
    <property type="nucleotide sequence ID" value="NZ_CAAAIE010000009.1"/>
</dbReference>
<dbReference type="InterPro" id="IPR026906">
    <property type="entry name" value="LRR_5"/>
</dbReference>
<proteinExistence type="predicted"/>
<dbReference type="EMBL" id="LSOG01000002">
    <property type="protein sequence ID" value="OEH48927.1"/>
    <property type="molecule type" value="Genomic_DNA"/>
</dbReference>
<dbReference type="Pfam" id="PF13306">
    <property type="entry name" value="LRR_5"/>
    <property type="match status" value="1"/>
</dbReference>
<organism evidence="1 2">
    <name type="scientific">Legionella parisiensis</name>
    <dbReference type="NCBI Taxonomy" id="45071"/>
    <lineage>
        <taxon>Bacteria</taxon>
        <taxon>Pseudomonadati</taxon>
        <taxon>Pseudomonadota</taxon>
        <taxon>Gammaproteobacteria</taxon>
        <taxon>Legionellales</taxon>
        <taxon>Legionellaceae</taxon>
        <taxon>Legionella</taxon>
    </lineage>
</organism>
<dbReference type="PANTHER" id="PTHR45661">
    <property type="entry name" value="SURFACE ANTIGEN"/>
    <property type="match status" value="1"/>
</dbReference>
<dbReference type="PANTHER" id="PTHR45661:SF3">
    <property type="entry name" value="IG-LIKE DOMAIN-CONTAINING PROTEIN"/>
    <property type="match status" value="1"/>
</dbReference>
<dbReference type="PATRIC" id="fig|45071.6.peg.3852"/>
<dbReference type="SUPFAM" id="SSF52058">
    <property type="entry name" value="L domain-like"/>
    <property type="match status" value="1"/>
</dbReference>